<dbReference type="PANTHER" id="PTHR10039">
    <property type="entry name" value="AMELOGENIN"/>
    <property type="match status" value="1"/>
</dbReference>
<dbReference type="SUPFAM" id="SSF52540">
    <property type="entry name" value="P-loop containing nucleoside triphosphate hydrolases"/>
    <property type="match status" value="1"/>
</dbReference>
<dbReference type="PANTHER" id="PTHR10039:SF15">
    <property type="entry name" value="NACHT DOMAIN-CONTAINING PROTEIN"/>
    <property type="match status" value="1"/>
</dbReference>
<dbReference type="STRING" id="71717.A0A4Y7T146"/>
<feature type="domain" description="Nephrocystin 3-like N-terminal" evidence="2">
    <location>
        <begin position="6"/>
        <end position="134"/>
    </location>
</feature>
<evidence type="ECO:0000313" key="3">
    <source>
        <dbReference type="EMBL" id="TEB27352.1"/>
    </source>
</evidence>
<dbReference type="OrthoDB" id="7464126at2759"/>
<protein>
    <recommendedName>
        <fullName evidence="2">Nephrocystin 3-like N-terminal domain-containing protein</fullName>
    </recommendedName>
</protein>
<keyword evidence="4" id="KW-1185">Reference proteome</keyword>
<dbReference type="Pfam" id="PF24883">
    <property type="entry name" value="NPHP3_N"/>
    <property type="match status" value="1"/>
</dbReference>
<evidence type="ECO:0000313" key="4">
    <source>
        <dbReference type="Proteomes" id="UP000298030"/>
    </source>
</evidence>
<keyword evidence="1" id="KW-0677">Repeat</keyword>
<dbReference type="Proteomes" id="UP000298030">
    <property type="component" value="Unassembled WGS sequence"/>
</dbReference>
<reference evidence="3 4" key="1">
    <citation type="journal article" date="2019" name="Nat. Ecol. Evol.">
        <title>Megaphylogeny resolves global patterns of mushroom evolution.</title>
        <authorList>
            <person name="Varga T."/>
            <person name="Krizsan K."/>
            <person name="Foldi C."/>
            <person name="Dima B."/>
            <person name="Sanchez-Garcia M."/>
            <person name="Sanchez-Ramirez S."/>
            <person name="Szollosi G.J."/>
            <person name="Szarkandi J.G."/>
            <person name="Papp V."/>
            <person name="Albert L."/>
            <person name="Andreopoulos W."/>
            <person name="Angelini C."/>
            <person name="Antonin V."/>
            <person name="Barry K.W."/>
            <person name="Bougher N.L."/>
            <person name="Buchanan P."/>
            <person name="Buyck B."/>
            <person name="Bense V."/>
            <person name="Catcheside P."/>
            <person name="Chovatia M."/>
            <person name="Cooper J."/>
            <person name="Damon W."/>
            <person name="Desjardin D."/>
            <person name="Finy P."/>
            <person name="Geml J."/>
            <person name="Haridas S."/>
            <person name="Hughes K."/>
            <person name="Justo A."/>
            <person name="Karasinski D."/>
            <person name="Kautmanova I."/>
            <person name="Kiss B."/>
            <person name="Kocsube S."/>
            <person name="Kotiranta H."/>
            <person name="LaButti K.M."/>
            <person name="Lechner B.E."/>
            <person name="Liimatainen K."/>
            <person name="Lipzen A."/>
            <person name="Lukacs Z."/>
            <person name="Mihaltcheva S."/>
            <person name="Morgado L.N."/>
            <person name="Niskanen T."/>
            <person name="Noordeloos M.E."/>
            <person name="Ohm R.A."/>
            <person name="Ortiz-Santana B."/>
            <person name="Ovrebo C."/>
            <person name="Racz N."/>
            <person name="Riley R."/>
            <person name="Savchenko A."/>
            <person name="Shiryaev A."/>
            <person name="Soop K."/>
            <person name="Spirin V."/>
            <person name="Szebenyi C."/>
            <person name="Tomsovsky M."/>
            <person name="Tulloss R.E."/>
            <person name="Uehling J."/>
            <person name="Grigoriev I.V."/>
            <person name="Vagvolgyi C."/>
            <person name="Papp T."/>
            <person name="Martin F.M."/>
            <person name="Miettinen O."/>
            <person name="Hibbett D.S."/>
            <person name="Nagy L.G."/>
        </authorList>
    </citation>
    <scope>NUCLEOTIDE SEQUENCE [LARGE SCALE GENOMIC DNA]</scope>
    <source>
        <strain evidence="3 4">FP101781</strain>
    </source>
</reference>
<dbReference type="Gene3D" id="3.40.50.300">
    <property type="entry name" value="P-loop containing nucleotide triphosphate hydrolases"/>
    <property type="match status" value="1"/>
</dbReference>
<dbReference type="AlphaFoldDB" id="A0A4Y7T146"/>
<dbReference type="InterPro" id="IPR056884">
    <property type="entry name" value="NPHP3-like_N"/>
</dbReference>
<proteinExistence type="predicted"/>
<comment type="caution">
    <text evidence="3">The sequence shown here is derived from an EMBL/GenBank/DDBJ whole genome shotgun (WGS) entry which is preliminary data.</text>
</comment>
<evidence type="ECO:0000256" key="1">
    <source>
        <dbReference type="ARBA" id="ARBA00022737"/>
    </source>
</evidence>
<dbReference type="InterPro" id="IPR027417">
    <property type="entry name" value="P-loop_NTPase"/>
</dbReference>
<name>A0A4Y7T146_COPMI</name>
<sequence length="342" mass="38304">MFAAKKGTIAWVMGMPGSGKTILAAIAIEYLEKITSISRDVALAFVFIRYNKRHTLQDIPSSLLAQLVEGNDTTCTLVHSLYSQTVAKVRVELLESDMTDALKRITRALGMVYIVLDGMDEASDQVKDGLLEGLVRSGANLLILSWPLDLYTHTPNTLFVSMQAQTEDIGLYVADRIERNSHLKAILHGKPEIAEKLSSRIKEKANGMFLLEKLQMELLMSSCNSVNSLFKGLDKLPSGIDEMYQATLEQIDAQSEEDVSIAHRTFICLLHYFNLWNIDTHPMSLEDFQYYLAVSFKDQAFDEGNLIPIPLILSACRGLGAVVEGDWGFLELRFIHKYFLSS</sequence>
<evidence type="ECO:0000259" key="2">
    <source>
        <dbReference type="Pfam" id="PF24883"/>
    </source>
</evidence>
<organism evidence="3 4">
    <name type="scientific">Coprinellus micaceus</name>
    <name type="common">Glistening ink-cap mushroom</name>
    <name type="synonym">Coprinus micaceus</name>
    <dbReference type="NCBI Taxonomy" id="71717"/>
    <lineage>
        <taxon>Eukaryota</taxon>
        <taxon>Fungi</taxon>
        <taxon>Dikarya</taxon>
        <taxon>Basidiomycota</taxon>
        <taxon>Agaricomycotina</taxon>
        <taxon>Agaricomycetes</taxon>
        <taxon>Agaricomycetidae</taxon>
        <taxon>Agaricales</taxon>
        <taxon>Agaricineae</taxon>
        <taxon>Psathyrellaceae</taxon>
        <taxon>Coprinellus</taxon>
    </lineage>
</organism>
<gene>
    <name evidence="3" type="ORF">FA13DRAFT_1794763</name>
</gene>
<dbReference type="EMBL" id="QPFP01000040">
    <property type="protein sequence ID" value="TEB27352.1"/>
    <property type="molecule type" value="Genomic_DNA"/>
</dbReference>
<accession>A0A4Y7T146</accession>